<proteinExistence type="predicted"/>
<reference evidence="2 3" key="1">
    <citation type="submission" date="2017-04" db="EMBL/GenBank/DDBJ databases">
        <authorList>
            <person name="Varghese N."/>
            <person name="Submissions S."/>
        </authorList>
    </citation>
    <scope>NUCLEOTIDE SEQUENCE [LARGE SCALE GENOMIC DNA]</scope>
    <source>
        <strain evidence="2 3">DSM 9789</strain>
    </source>
</reference>
<gene>
    <name evidence="2" type="ORF">SAMN02745355_0711</name>
</gene>
<dbReference type="EMBL" id="FWYE01000001">
    <property type="protein sequence ID" value="SMD30800.1"/>
    <property type="molecule type" value="Genomic_DNA"/>
</dbReference>
<keyword evidence="3" id="KW-1185">Reference proteome</keyword>
<dbReference type="RefSeq" id="WP_084272667.1">
    <property type="nucleotide sequence ID" value="NZ_FWYE01000001.1"/>
</dbReference>
<keyword evidence="2" id="KW-0808">Transferase</keyword>
<feature type="transmembrane region" description="Helical" evidence="1">
    <location>
        <begin position="86"/>
        <end position="110"/>
    </location>
</feature>
<feature type="transmembrane region" description="Helical" evidence="1">
    <location>
        <begin position="130"/>
        <end position="154"/>
    </location>
</feature>
<keyword evidence="1" id="KW-0812">Transmembrane</keyword>
<protein>
    <submittedName>
        <fullName evidence="2">Glycosyl transferases group 1</fullName>
    </submittedName>
</protein>
<dbReference type="AlphaFoldDB" id="A0A8G2FWI3"/>
<dbReference type="GO" id="GO:0016740">
    <property type="term" value="F:transferase activity"/>
    <property type="evidence" value="ECO:0007669"/>
    <property type="project" value="UniProtKB-KW"/>
</dbReference>
<name>A0A8G2FWI3_PICTO</name>
<accession>A0A8G2FWI3</accession>
<dbReference type="Gene3D" id="3.40.50.2000">
    <property type="entry name" value="Glycogen Phosphorylase B"/>
    <property type="match status" value="2"/>
</dbReference>
<evidence type="ECO:0000256" key="1">
    <source>
        <dbReference type="SAM" id="Phobius"/>
    </source>
</evidence>
<evidence type="ECO:0000313" key="2">
    <source>
        <dbReference type="EMBL" id="SMD30800.1"/>
    </source>
</evidence>
<evidence type="ECO:0000313" key="3">
    <source>
        <dbReference type="Proteomes" id="UP000192315"/>
    </source>
</evidence>
<keyword evidence="1" id="KW-0472">Membrane</keyword>
<organism evidence="2 3">
    <name type="scientific">Picrophilus torridus (strain ATCC 700027 / DSM 9790 / JCM 10055 / NBRC 100828 / KAW 2/3)</name>
    <dbReference type="NCBI Taxonomy" id="1122961"/>
    <lineage>
        <taxon>Archaea</taxon>
        <taxon>Methanobacteriati</taxon>
        <taxon>Thermoplasmatota</taxon>
        <taxon>Thermoplasmata</taxon>
        <taxon>Thermoplasmatales</taxon>
        <taxon>Picrophilaceae</taxon>
        <taxon>Picrophilus</taxon>
    </lineage>
</organism>
<sequence>MRFLVICFGPLDNINGGSSYYARDYIEALSEFYNVDFIQVIPKGLNTNIGNNNIFLKQKGPFALIEANIKLMLYYLKYIRKIQYNYIFIHTSFFFVYAFFLRILGIRIVYDTNTIDFEQARMLHGIKKLYYSIFGFITDIISYISARIITFVSIRDRDIFFKYFRKKACFIVPVHINEEYIKPRQYMDKSMLRKEMNIPDRFTCLFVGSYKNIQNKLAIDFLVDKVVDKVKDVNFIFLGSDIPCKINNIICPGYVHEIDDYFYASDLLVNPVLAGSGIKTKNLDALFHGIPVLTTYVGAQGIEDLIEKGIYICDLDKFTEKICDIKNNIDYYMQNINNNILNNYGIYNFRISVKKMLDYMNSIKY</sequence>
<comment type="caution">
    <text evidence="2">The sequence shown here is derived from an EMBL/GenBank/DDBJ whole genome shotgun (WGS) entry which is preliminary data.</text>
</comment>
<keyword evidence="1" id="KW-1133">Transmembrane helix</keyword>
<dbReference type="Proteomes" id="UP000192315">
    <property type="component" value="Unassembled WGS sequence"/>
</dbReference>
<dbReference type="SUPFAM" id="SSF53756">
    <property type="entry name" value="UDP-Glycosyltransferase/glycogen phosphorylase"/>
    <property type="match status" value="1"/>
</dbReference>
<dbReference type="Pfam" id="PF13692">
    <property type="entry name" value="Glyco_trans_1_4"/>
    <property type="match status" value="1"/>
</dbReference>